<dbReference type="Proteomes" id="UP001500879">
    <property type="component" value="Unassembled WGS sequence"/>
</dbReference>
<comment type="caution">
    <text evidence="2">The sequence shown here is derived from an EMBL/GenBank/DDBJ whole genome shotgun (WGS) entry which is preliminary data.</text>
</comment>
<dbReference type="InterPro" id="IPR046222">
    <property type="entry name" value="DUF6255"/>
</dbReference>
<sequence>MNDDCPHPPNAWSTDNGVALCGRCGLRRIVDYRALGRAVGPPDGRAPRSVRRPRPRRER</sequence>
<keyword evidence="3" id="KW-1185">Reference proteome</keyword>
<evidence type="ECO:0008006" key="4">
    <source>
        <dbReference type="Google" id="ProtNLM"/>
    </source>
</evidence>
<evidence type="ECO:0000256" key="1">
    <source>
        <dbReference type="SAM" id="MobiDB-lite"/>
    </source>
</evidence>
<accession>A0ABP3HZC9</accession>
<gene>
    <name evidence="2" type="ORF">GCM10010357_03020</name>
</gene>
<name>A0ABP3HZC9_9ACTN</name>
<organism evidence="2 3">
    <name type="scientific">Streptomyces luteireticuli</name>
    <dbReference type="NCBI Taxonomy" id="173858"/>
    <lineage>
        <taxon>Bacteria</taxon>
        <taxon>Bacillati</taxon>
        <taxon>Actinomycetota</taxon>
        <taxon>Actinomycetes</taxon>
        <taxon>Kitasatosporales</taxon>
        <taxon>Streptomycetaceae</taxon>
        <taxon>Streptomyces</taxon>
    </lineage>
</organism>
<evidence type="ECO:0000313" key="2">
    <source>
        <dbReference type="EMBL" id="GAA0385603.1"/>
    </source>
</evidence>
<dbReference type="Pfam" id="PF19768">
    <property type="entry name" value="DUF6255"/>
    <property type="match status" value="1"/>
</dbReference>
<feature type="compositionally biased region" description="Basic residues" evidence="1">
    <location>
        <begin position="48"/>
        <end position="59"/>
    </location>
</feature>
<proteinExistence type="predicted"/>
<dbReference type="RefSeq" id="WP_344018832.1">
    <property type="nucleotide sequence ID" value="NZ_BAAABX010000004.1"/>
</dbReference>
<feature type="region of interest" description="Disordered" evidence="1">
    <location>
        <begin position="36"/>
        <end position="59"/>
    </location>
</feature>
<reference evidence="3" key="1">
    <citation type="journal article" date="2019" name="Int. J. Syst. Evol. Microbiol.">
        <title>The Global Catalogue of Microorganisms (GCM) 10K type strain sequencing project: providing services to taxonomists for standard genome sequencing and annotation.</title>
        <authorList>
            <consortium name="The Broad Institute Genomics Platform"/>
            <consortium name="The Broad Institute Genome Sequencing Center for Infectious Disease"/>
            <person name="Wu L."/>
            <person name="Ma J."/>
        </authorList>
    </citation>
    <scope>NUCLEOTIDE SEQUENCE [LARGE SCALE GENOMIC DNA]</scope>
    <source>
        <strain evidence="3">JCM 4788</strain>
    </source>
</reference>
<protein>
    <recommendedName>
        <fullName evidence="4">GATA-type domain-containing protein</fullName>
    </recommendedName>
</protein>
<evidence type="ECO:0000313" key="3">
    <source>
        <dbReference type="Proteomes" id="UP001500879"/>
    </source>
</evidence>
<dbReference type="EMBL" id="BAAABX010000004">
    <property type="protein sequence ID" value="GAA0385603.1"/>
    <property type="molecule type" value="Genomic_DNA"/>
</dbReference>